<reference evidence="2" key="1">
    <citation type="submission" date="2020-04" db="EMBL/GenBank/DDBJ databases">
        <title>Draft genome resource of the tomato pathogen Pseudocercospora fuligena.</title>
        <authorList>
            <person name="Zaccaron A."/>
        </authorList>
    </citation>
    <scope>NUCLEOTIDE SEQUENCE</scope>
    <source>
        <strain evidence="2">PF001</strain>
    </source>
</reference>
<keyword evidence="3" id="KW-1185">Reference proteome</keyword>
<feature type="compositionally biased region" description="Basic and acidic residues" evidence="1">
    <location>
        <begin position="156"/>
        <end position="169"/>
    </location>
</feature>
<accession>A0A8H6VJG1</accession>
<evidence type="ECO:0000313" key="2">
    <source>
        <dbReference type="EMBL" id="KAF7188975.1"/>
    </source>
</evidence>
<sequence>MAETSDDVLLTGGNEITAYYALDEAMMTAHREENNEKAIGTARVLLEYPELPLQLRARACMVLGCSDESDFLDMAKEAVRIAELALARCDGAQAGDDISGEVNDANQPHSASTVAGVTGAEDEGVKGEASTTQQKKTKRLHTDPSKATVPAEDPPPIERRRSQRIKDLEGSGGSEPSAASRPRRVIEQTTALPTGDEHAEDAEEQADAMDVE</sequence>
<feature type="compositionally biased region" description="Polar residues" evidence="1">
    <location>
        <begin position="104"/>
        <end position="115"/>
    </location>
</feature>
<evidence type="ECO:0000313" key="3">
    <source>
        <dbReference type="Proteomes" id="UP000660729"/>
    </source>
</evidence>
<evidence type="ECO:0000256" key="1">
    <source>
        <dbReference type="SAM" id="MobiDB-lite"/>
    </source>
</evidence>
<feature type="compositionally biased region" description="Acidic residues" evidence="1">
    <location>
        <begin position="198"/>
        <end position="212"/>
    </location>
</feature>
<comment type="caution">
    <text evidence="2">The sequence shown here is derived from an EMBL/GenBank/DDBJ whole genome shotgun (WGS) entry which is preliminary data.</text>
</comment>
<dbReference type="EMBL" id="JABCIY010000204">
    <property type="protein sequence ID" value="KAF7188975.1"/>
    <property type="molecule type" value="Genomic_DNA"/>
</dbReference>
<dbReference type="AlphaFoldDB" id="A0A8H6VJG1"/>
<protein>
    <submittedName>
        <fullName evidence="2">Uncharacterized protein</fullName>
    </submittedName>
</protein>
<gene>
    <name evidence="2" type="ORF">HII31_09898</name>
</gene>
<dbReference type="Proteomes" id="UP000660729">
    <property type="component" value="Unassembled WGS sequence"/>
</dbReference>
<dbReference type="OrthoDB" id="3649621at2759"/>
<organism evidence="2 3">
    <name type="scientific">Pseudocercospora fuligena</name>
    <dbReference type="NCBI Taxonomy" id="685502"/>
    <lineage>
        <taxon>Eukaryota</taxon>
        <taxon>Fungi</taxon>
        <taxon>Dikarya</taxon>
        <taxon>Ascomycota</taxon>
        <taxon>Pezizomycotina</taxon>
        <taxon>Dothideomycetes</taxon>
        <taxon>Dothideomycetidae</taxon>
        <taxon>Mycosphaerellales</taxon>
        <taxon>Mycosphaerellaceae</taxon>
        <taxon>Pseudocercospora</taxon>
    </lineage>
</organism>
<proteinExistence type="predicted"/>
<name>A0A8H6VJG1_9PEZI</name>
<feature type="region of interest" description="Disordered" evidence="1">
    <location>
        <begin position="98"/>
        <end position="212"/>
    </location>
</feature>